<dbReference type="CDD" id="cd13917">
    <property type="entry name" value="CuRO_HCO_II_like_4"/>
    <property type="match status" value="1"/>
</dbReference>
<dbReference type="STRING" id="869212.Turpa_2110"/>
<keyword evidence="1" id="KW-0472">Membrane</keyword>
<dbReference type="EMBL" id="CP002959">
    <property type="protein sequence ID" value="AFM12756.1"/>
    <property type="molecule type" value="Genomic_DNA"/>
</dbReference>
<dbReference type="InterPro" id="IPR008972">
    <property type="entry name" value="Cupredoxin"/>
</dbReference>
<dbReference type="AlphaFoldDB" id="I4B649"/>
<name>I4B649_TURPD</name>
<evidence type="ECO:0000256" key="1">
    <source>
        <dbReference type="SAM" id="Phobius"/>
    </source>
</evidence>
<evidence type="ECO:0000313" key="3">
    <source>
        <dbReference type="Proteomes" id="UP000006048"/>
    </source>
</evidence>
<dbReference type="Gene3D" id="2.60.40.420">
    <property type="entry name" value="Cupredoxins - blue copper proteins"/>
    <property type="match status" value="1"/>
</dbReference>
<feature type="transmembrane region" description="Helical" evidence="1">
    <location>
        <begin position="20"/>
        <end position="42"/>
    </location>
</feature>
<gene>
    <name evidence="2" type="ordered locus">Turpa_2110</name>
</gene>
<organism evidence="2 3">
    <name type="scientific">Turneriella parva (strain ATCC BAA-1111 / DSM 21527 / NCTC 11395 / H)</name>
    <name type="common">Leptospira parva</name>
    <dbReference type="NCBI Taxonomy" id="869212"/>
    <lineage>
        <taxon>Bacteria</taxon>
        <taxon>Pseudomonadati</taxon>
        <taxon>Spirochaetota</taxon>
        <taxon>Spirochaetia</taxon>
        <taxon>Leptospirales</taxon>
        <taxon>Leptospiraceae</taxon>
        <taxon>Turneriella</taxon>
    </lineage>
</organism>
<keyword evidence="3" id="KW-1185">Reference proteome</keyword>
<dbReference type="HOGENOM" id="CLU_120355_0_0_12"/>
<accession>I4B649</accession>
<dbReference type="OrthoDB" id="9773456at2"/>
<protein>
    <submittedName>
        <fullName evidence="2">Cytochrome c oxidase subunit II</fullName>
    </submittedName>
</protein>
<reference evidence="2 3" key="1">
    <citation type="submission" date="2012-06" db="EMBL/GenBank/DDBJ databases">
        <title>The complete chromosome of genome of Turneriella parva DSM 21527.</title>
        <authorList>
            <consortium name="US DOE Joint Genome Institute (JGI-PGF)"/>
            <person name="Lucas S."/>
            <person name="Han J."/>
            <person name="Lapidus A."/>
            <person name="Bruce D."/>
            <person name="Goodwin L."/>
            <person name="Pitluck S."/>
            <person name="Peters L."/>
            <person name="Kyrpides N."/>
            <person name="Mavromatis K."/>
            <person name="Ivanova N."/>
            <person name="Mikhailova N."/>
            <person name="Chertkov O."/>
            <person name="Detter J.C."/>
            <person name="Tapia R."/>
            <person name="Han C."/>
            <person name="Land M."/>
            <person name="Hauser L."/>
            <person name="Markowitz V."/>
            <person name="Cheng J.-F."/>
            <person name="Hugenholtz P."/>
            <person name="Woyke T."/>
            <person name="Wu D."/>
            <person name="Gronow S."/>
            <person name="Wellnitz S."/>
            <person name="Brambilla E."/>
            <person name="Klenk H.-P."/>
            <person name="Eisen J.A."/>
        </authorList>
    </citation>
    <scope>NUCLEOTIDE SEQUENCE [LARGE SCALE GENOMIC DNA]</scope>
    <source>
        <strain evidence="3">ATCC BAA-1111 / DSM 21527 / NCTC 11395 / H</strain>
    </source>
</reference>
<dbReference type="RefSeq" id="WP_014803262.1">
    <property type="nucleotide sequence ID" value="NC_018020.1"/>
</dbReference>
<proteinExistence type="predicted"/>
<evidence type="ECO:0000313" key="2">
    <source>
        <dbReference type="EMBL" id="AFM12756.1"/>
    </source>
</evidence>
<dbReference type="Proteomes" id="UP000006048">
    <property type="component" value="Chromosome"/>
</dbReference>
<keyword evidence="1" id="KW-1133">Transmembrane helix</keyword>
<dbReference type="KEGG" id="tpx:Turpa_2110"/>
<sequence length="192" mass="22403">MPLETPKKNWWEPFNREERIWLYISIAWGIVMFVMMPLGHFWNQNISSETYKTNPEEYREVVDKFIAKYQRKDAKGEIITHNGKPGGIPLVDAPTKENGDTFLVAQAWQFRPALVLKKNKTYRIHMSSLDYQHGFSLQPQNLNIQILPDYSFVITMSPNETGKFFLICNEYCMFAGEKFGHDTMVGQVIVED</sequence>
<dbReference type="SUPFAM" id="SSF49503">
    <property type="entry name" value="Cupredoxins"/>
    <property type="match status" value="1"/>
</dbReference>
<keyword evidence="1" id="KW-0812">Transmembrane</keyword>